<evidence type="ECO:0000313" key="1">
    <source>
        <dbReference type="EMBL" id="TFK82410.1"/>
    </source>
</evidence>
<evidence type="ECO:0000313" key="2">
    <source>
        <dbReference type="Proteomes" id="UP000308197"/>
    </source>
</evidence>
<dbReference type="PANTHER" id="PTHR46579:SF1">
    <property type="entry name" value="F5_8 TYPE C DOMAIN-CONTAINING PROTEIN"/>
    <property type="match status" value="1"/>
</dbReference>
<dbReference type="Proteomes" id="UP000308197">
    <property type="component" value="Unassembled WGS sequence"/>
</dbReference>
<name>A0A5C3P277_9APHY</name>
<reference evidence="1 2" key="1">
    <citation type="journal article" date="2019" name="Nat. Ecol. Evol.">
        <title>Megaphylogeny resolves global patterns of mushroom evolution.</title>
        <authorList>
            <person name="Varga T."/>
            <person name="Krizsan K."/>
            <person name="Foldi C."/>
            <person name="Dima B."/>
            <person name="Sanchez-Garcia M."/>
            <person name="Sanchez-Ramirez S."/>
            <person name="Szollosi G.J."/>
            <person name="Szarkandi J.G."/>
            <person name="Papp V."/>
            <person name="Albert L."/>
            <person name="Andreopoulos W."/>
            <person name="Angelini C."/>
            <person name="Antonin V."/>
            <person name="Barry K.W."/>
            <person name="Bougher N.L."/>
            <person name="Buchanan P."/>
            <person name="Buyck B."/>
            <person name="Bense V."/>
            <person name="Catcheside P."/>
            <person name="Chovatia M."/>
            <person name="Cooper J."/>
            <person name="Damon W."/>
            <person name="Desjardin D."/>
            <person name="Finy P."/>
            <person name="Geml J."/>
            <person name="Haridas S."/>
            <person name="Hughes K."/>
            <person name="Justo A."/>
            <person name="Karasinski D."/>
            <person name="Kautmanova I."/>
            <person name="Kiss B."/>
            <person name="Kocsube S."/>
            <person name="Kotiranta H."/>
            <person name="LaButti K.M."/>
            <person name="Lechner B.E."/>
            <person name="Liimatainen K."/>
            <person name="Lipzen A."/>
            <person name="Lukacs Z."/>
            <person name="Mihaltcheva S."/>
            <person name="Morgado L.N."/>
            <person name="Niskanen T."/>
            <person name="Noordeloos M.E."/>
            <person name="Ohm R.A."/>
            <person name="Ortiz-Santana B."/>
            <person name="Ovrebo C."/>
            <person name="Racz N."/>
            <person name="Riley R."/>
            <person name="Savchenko A."/>
            <person name="Shiryaev A."/>
            <person name="Soop K."/>
            <person name="Spirin V."/>
            <person name="Szebenyi C."/>
            <person name="Tomsovsky M."/>
            <person name="Tulloss R.E."/>
            <person name="Uehling J."/>
            <person name="Grigoriev I.V."/>
            <person name="Vagvolgyi C."/>
            <person name="Papp T."/>
            <person name="Martin F.M."/>
            <person name="Miettinen O."/>
            <person name="Hibbett D.S."/>
            <person name="Nagy L.G."/>
        </authorList>
    </citation>
    <scope>NUCLEOTIDE SEQUENCE [LARGE SCALE GENOMIC DNA]</scope>
    <source>
        <strain evidence="1 2">HHB13444</strain>
    </source>
</reference>
<dbReference type="EMBL" id="ML211488">
    <property type="protein sequence ID" value="TFK82410.1"/>
    <property type="molecule type" value="Genomic_DNA"/>
</dbReference>
<evidence type="ECO:0008006" key="3">
    <source>
        <dbReference type="Google" id="ProtNLM"/>
    </source>
</evidence>
<gene>
    <name evidence="1" type="ORF">K466DRAFT_500383</name>
</gene>
<organism evidence="1 2">
    <name type="scientific">Polyporus arcularius HHB13444</name>
    <dbReference type="NCBI Taxonomy" id="1314778"/>
    <lineage>
        <taxon>Eukaryota</taxon>
        <taxon>Fungi</taxon>
        <taxon>Dikarya</taxon>
        <taxon>Basidiomycota</taxon>
        <taxon>Agaricomycotina</taxon>
        <taxon>Agaricomycetes</taxon>
        <taxon>Polyporales</taxon>
        <taxon>Polyporaceae</taxon>
        <taxon>Polyporus</taxon>
    </lineage>
</organism>
<dbReference type="InParanoid" id="A0A5C3P277"/>
<sequence>MHNLFLGELRHHCMEVWGIDIKDKPPSGKKTQPHTQEEQRKWIAKGLLALRKQSRNALEKLRKGYVVAFANLNDVAPVGGKFTKAAYILGLVAWVRLLSSTRTLPPVLDYDTADFHLADDIPPDVSKYQVLSYEVLQAIRRDILSTQLPSWLQRPPSNFGSPSHGKLKADQWRTVCTVSMVITLVRLWSSSTASDSDKALLENFLHLVSAVDLASRRSMSRSRAAAYDEHMFRYLSGLQDLFDHQFVPNHHLSLHLHDCLVLFGPVHGWWAFPFERYNGLFHQANTNNKTADIPLTFMRWFYIGANLRQLMETMEWPDSPEYADVMESFREAFGDAMQGTRVVDALPFSTAANSLEEIKYDADQEEILPIPIYTAVLSFLNTVRQRAFTSAYASRPATRNHAPLNPKGQEVGSVLRAKVTYATSSHGARNSFVMYKDRTLCAGGELRAGQISQIYLHGHKISEKMVVEPFFVVKAYQPLNDADALRDPYRRWADINTSLYYNQFEEDVRIVPMDDIVSHFASDVYTPEDIDRECIVVRNLDRVSSASICSCCP</sequence>
<accession>A0A5C3P277</accession>
<dbReference type="AlphaFoldDB" id="A0A5C3P277"/>
<keyword evidence="2" id="KW-1185">Reference proteome</keyword>
<protein>
    <recommendedName>
        <fullName evidence="3">DUF4218 domain-containing protein</fullName>
    </recommendedName>
</protein>
<proteinExistence type="predicted"/>
<dbReference type="STRING" id="1314778.A0A5C3P277"/>
<dbReference type="PANTHER" id="PTHR46579">
    <property type="entry name" value="F5/8 TYPE C DOMAIN-CONTAINING PROTEIN-RELATED"/>
    <property type="match status" value="1"/>
</dbReference>